<accession>A0A917BFD7</accession>
<feature type="transmembrane region" description="Helical" evidence="1">
    <location>
        <begin position="177"/>
        <end position="198"/>
    </location>
</feature>
<sequence length="209" mass="23716">MTGNKIVDRIYRALEIFVKVSALNGMWMVFTLMGAGVLGFFPASAALLSVVRKWIMEGFDAPASRTFIACYKKEFGKANLFGYAALIYAAVLYTNYQYMLMADGVIQLLFVIGLIILGTLFFLTVTFLFPVIVHFDLPVWRYVKVAFQFGLRYFYLALFAGLGFMVIYHVVLFLPSVFMWFIPSLIGLTLMNAAYLAFHRFSIKPANSF</sequence>
<keyword evidence="1" id="KW-1133">Transmembrane helix</keyword>
<reference evidence="2" key="1">
    <citation type="journal article" date="2014" name="Int. J. Syst. Evol. Microbiol.">
        <title>Complete genome sequence of Corynebacterium casei LMG S-19264T (=DSM 44701T), isolated from a smear-ripened cheese.</title>
        <authorList>
            <consortium name="US DOE Joint Genome Institute (JGI-PGF)"/>
            <person name="Walter F."/>
            <person name="Albersmeier A."/>
            <person name="Kalinowski J."/>
            <person name="Ruckert C."/>
        </authorList>
    </citation>
    <scope>NUCLEOTIDE SEQUENCE</scope>
    <source>
        <strain evidence="2">CGMCC 1.12153</strain>
    </source>
</reference>
<protein>
    <recommendedName>
        <fullName evidence="4">DUF624 domain-containing protein</fullName>
    </recommendedName>
</protein>
<feature type="transmembrane region" description="Helical" evidence="1">
    <location>
        <begin position="105"/>
        <end position="132"/>
    </location>
</feature>
<organism evidence="2 3">
    <name type="scientific">Halobacillus andaensis</name>
    <dbReference type="NCBI Taxonomy" id="1176239"/>
    <lineage>
        <taxon>Bacteria</taxon>
        <taxon>Bacillati</taxon>
        <taxon>Bacillota</taxon>
        <taxon>Bacilli</taxon>
        <taxon>Bacillales</taxon>
        <taxon>Bacillaceae</taxon>
        <taxon>Halobacillus</taxon>
    </lineage>
</organism>
<proteinExistence type="predicted"/>
<reference evidence="2" key="2">
    <citation type="submission" date="2020-09" db="EMBL/GenBank/DDBJ databases">
        <authorList>
            <person name="Sun Q."/>
            <person name="Zhou Y."/>
        </authorList>
    </citation>
    <scope>NUCLEOTIDE SEQUENCE</scope>
    <source>
        <strain evidence="2">CGMCC 1.12153</strain>
    </source>
</reference>
<feature type="transmembrane region" description="Helical" evidence="1">
    <location>
        <begin position="27"/>
        <end position="51"/>
    </location>
</feature>
<dbReference type="Proteomes" id="UP000660110">
    <property type="component" value="Unassembled WGS sequence"/>
</dbReference>
<feature type="transmembrane region" description="Helical" evidence="1">
    <location>
        <begin position="80"/>
        <end position="99"/>
    </location>
</feature>
<name>A0A917BFD7_HALAA</name>
<dbReference type="EMBL" id="BMEL01000008">
    <property type="protein sequence ID" value="GGF36152.1"/>
    <property type="molecule type" value="Genomic_DNA"/>
</dbReference>
<keyword evidence="1" id="KW-0472">Membrane</keyword>
<evidence type="ECO:0000256" key="1">
    <source>
        <dbReference type="SAM" id="Phobius"/>
    </source>
</evidence>
<evidence type="ECO:0000313" key="2">
    <source>
        <dbReference type="EMBL" id="GGF36152.1"/>
    </source>
</evidence>
<gene>
    <name evidence="2" type="primary">yesV</name>
    <name evidence="2" type="ORF">GCM10010954_38920</name>
</gene>
<dbReference type="RefSeq" id="WP_188379212.1">
    <property type="nucleotide sequence ID" value="NZ_BMEL01000008.1"/>
</dbReference>
<feature type="transmembrane region" description="Helical" evidence="1">
    <location>
        <begin position="153"/>
        <end position="171"/>
    </location>
</feature>
<keyword evidence="3" id="KW-1185">Reference proteome</keyword>
<dbReference type="AlphaFoldDB" id="A0A917BFD7"/>
<evidence type="ECO:0008006" key="4">
    <source>
        <dbReference type="Google" id="ProtNLM"/>
    </source>
</evidence>
<evidence type="ECO:0000313" key="3">
    <source>
        <dbReference type="Proteomes" id="UP000660110"/>
    </source>
</evidence>
<keyword evidence="1" id="KW-0812">Transmembrane</keyword>
<dbReference type="InterPro" id="IPR006938">
    <property type="entry name" value="DUF624"/>
</dbReference>
<dbReference type="Pfam" id="PF04854">
    <property type="entry name" value="DUF624"/>
    <property type="match status" value="1"/>
</dbReference>
<comment type="caution">
    <text evidence="2">The sequence shown here is derived from an EMBL/GenBank/DDBJ whole genome shotgun (WGS) entry which is preliminary data.</text>
</comment>